<dbReference type="AlphaFoldDB" id="V6LMU4"/>
<evidence type="ECO:0000313" key="1">
    <source>
        <dbReference type="EMBL" id="EST46007.1"/>
    </source>
</evidence>
<reference evidence="2" key="2">
    <citation type="submission" date="2020-12" db="EMBL/GenBank/DDBJ databases">
        <title>New Spironucleus salmonicida genome in near-complete chromosomes.</title>
        <authorList>
            <person name="Xu F."/>
            <person name="Kurt Z."/>
            <person name="Jimenez-Gonzalez A."/>
            <person name="Astvaldsson A."/>
            <person name="Andersson J.O."/>
            <person name="Svard S.G."/>
        </authorList>
    </citation>
    <scope>NUCLEOTIDE SEQUENCE</scope>
    <source>
        <strain evidence="2">ATCC 50377</strain>
    </source>
</reference>
<evidence type="ECO:0000313" key="3">
    <source>
        <dbReference type="Proteomes" id="UP000018208"/>
    </source>
</evidence>
<dbReference type="VEuPathDB" id="GiardiaDB:SS50377_24444"/>
<accession>V6LMU4</accession>
<evidence type="ECO:0000313" key="2">
    <source>
        <dbReference type="EMBL" id="KAH0574486.1"/>
    </source>
</evidence>
<sequence>MKPYQYVSNINSNDKINEFLINHIQNNSQEGKNILDFLLLQHTKVVAVFMRKNKIKYADTDDKIANFTNPGFTRQYILWLLYDAPVPIVNNIYDHHIVINAPKDFPTPKLVSIQQILSTGTAKTIAELLFKSRHKLLNKQNFIKQSRILYEDDLQSELLEYNVLLDSRVILKQFEAQFINASPIDVAEILQEHLPIEQIQELINNFNFTSDQPVTINKCELYQDNEIILQAYNNICNLISSNCASIEPDLLHQLENISLDIIQSDPSLFSKFISLTLNSTSEVLVFNHISLQVDELFQNKNLLKKNSILQQISTSILDLFLQDKFLLSKLLSTVSPQVIMILCSEHYPQIDIPYLILLRTYQDGPQFINSILQESINLIQILPFEILYFILEFSRKLIWLTDDLIIFQQQSYLNTFPLLENFVTIVNEHYSVNIQHINNLSQQHPFVLQSSNAVLLFLKSFQFNVNLVSKNLFSSLLDESEINNATIVRQVLVDASELIASDVNSIQIRAQTFQFILSMIQTYDLLLSPVLQSNEYMQESGWNQLILQNIIKAINLFITVDSQVQFQIIQIENTISQITIEIDQISKQIQLLSQQSIQNNYLQQQKQIALISQLKQKKYSQINRKNQLLKNIELKKQYEDKSAQNQQKSIEQDMKKIQSCIIQFLDIKQVQNKPYLFNLIKLISQQNNCSSMPSVDADQFQFVVQRNIAPKKIMKEVVIILNKIVPATAFKVASDIAVEYPHLIEYIAQFVLLDRLIQDQSQLLLNFMNGLLSITSQQADVVIDKLVLPLLRYIYPRFFHISFTVQNQHSINLQELASDKIKNSQITFQSPKSNRSLMQITLTQIAHLLSALLSQQQIYIQTPLQSQTKLMNTIIYYQAYSIDILNGLTLISFTQFIRITIQNLQFSKHLAPLFDNANKIQYFILNQYKPCNTYLLDTESLQQFKTDIQLIINNKQFEPQFFQDSTFSAFYQNFKADQYILKELDMRLRAANIEFCQILNRHLPTLQLQLQQFFMQPIHLQQNQIVNEMIVVPFKFAKITYFSMKLQQIYVYLTQFRNAIINEQFNSQVGVIIEDFVSVDIVE</sequence>
<name>V6LMU4_9EUKA</name>
<dbReference type="EMBL" id="AUWU02000004">
    <property type="protein sequence ID" value="KAH0574486.1"/>
    <property type="molecule type" value="Genomic_DNA"/>
</dbReference>
<proteinExistence type="predicted"/>
<dbReference type="Proteomes" id="UP000018208">
    <property type="component" value="Unassembled WGS sequence"/>
</dbReference>
<reference evidence="1 2" key="1">
    <citation type="journal article" date="2014" name="PLoS Genet.">
        <title>The Genome of Spironucleus salmonicida Highlights a Fish Pathogen Adapted to Fluctuating Environments.</title>
        <authorList>
            <person name="Xu F."/>
            <person name="Jerlstrom-Hultqvist J."/>
            <person name="Einarsson E."/>
            <person name="Astvaldsson A."/>
            <person name="Svard S.G."/>
            <person name="Andersson J.O."/>
        </authorList>
    </citation>
    <scope>NUCLEOTIDE SEQUENCE</scope>
    <source>
        <strain evidence="2">ATCC 50377</strain>
    </source>
</reference>
<dbReference type="EMBL" id="KI546085">
    <property type="protein sequence ID" value="EST46007.1"/>
    <property type="molecule type" value="Genomic_DNA"/>
</dbReference>
<protein>
    <submittedName>
        <fullName evidence="1">Uncharacterized protein</fullName>
    </submittedName>
</protein>
<gene>
    <name evidence="1" type="ORF">SS50377_13993</name>
    <name evidence="2" type="ORF">SS50377_24444</name>
</gene>
<organism evidence="1">
    <name type="scientific">Spironucleus salmonicida</name>
    <dbReference type="NCBI Taxonomy" id="348837"/>
    <lineage>
        <taxon>Eukaryota</taxon>
        <taxon>Metamonada</taxon>
        <taxon>Diplomonadida</taxon>
        <taxon>Hexamitidae</taxon>
        <taxon>Hexamitinae</taxon>
        <taxon>Spironucleus</taxon>
    </lineage>
</organism>
<keyword evidence="3" id="KW-1185">Reference proteome</keyword>